<feature type="chain" id="PRO_5026894189" description="Sel1 repeat family protein" evidence="2">
    <location>
        <begin position="21"/>
        <end position="340"/>
    </location>
</feature>
<evidence type="ECO:0000313" key="4">
    <source>
        <dbReference type="Proteomes" id="UP000480410"/>
    </source>
</evidence>
<accession>A0A6M0CVL7</accession>
<sequence>MKSTVLMLLAGVLASALAQAAPSCPSRDFNTFVTAFAEDAELQQAFTAPALIEQGLPAGLQPLSMAQALANGLVRDVVLPDRVYLRDLRGELLKAFIFEQGACWTLARVEDWAPTLAAEPVADGERGQRARLRGNAYERMGLDADGPLDQQLFVAALNSYLDAAAQGSARGAYAAAAISLSGMAPRLTNARLEHLLRTSAATVPEAALLLANFYCDEGDPRPPDNICRHPHNALKALRQAAALGSGRGFQRTGQRVRPRRDRAGTTGAVTGLLHRGGCPWRRVGRLQCPANDQTGRTRRRGPTMPVAQHWRECLHDPTLTPPAPWLSFPELDPSGLGSLQ</sequence>
<feature type="signal peptide" evidence="2">
    <location>
        <begin position="1"/>
        <end position="20"/>
    </location>
</feature>
<comment type="caution">
    <text evidence="3">The sequence shown here is derived from an EMBL/GenBank/DDBJ whole genome shotgun (WGS) entry which is preliminary data.</text>
</comment>
<evidence type="ECO:0008006" key="5">
    <source>
        <dbReference type="Google" id="ProtNLM"/>
    </source>
</evidence>
<organism evidence="3 4">
    <name type="scientific">Pseudomonas brassicae</name>
    <dbReference type="NCBI Taxonomy" id="2708063"/>
    <lineage>
        <taxon>Bacteria</taxon>
        <taxon>Pseudomonadati</taxon>
        <taxon>Pseudomonadota</taxon>
        <taxon>Gammaproteobacteria</taxon>
        <taxon>Pseudomonadales</taxon>
        <taxon>Pseudomonadaceae</taxon>
        <taxon>Pseudomonas</taxon>
    </lineage>
</organism>
<evidence type="ECO:0000256" key="2">
    <source>
        <dbReference type="SAM" id="SignalP"/>
    </source>
</evidence>
<evidence type="ECO:0000256" key="1">
    <source>
        <dbReference type="SAM" id="MobiDB-lite"/>
    </source>
</evidence>
<protein>
    <recommendedName>
        <fullName evidence="5">Sel1 repeat family protein</fullName>
    </recommendedName>
</protein>
<dbReference type="Proteomes" id="UP000480410">
    <property type="component" value="Unassembled WGS sequence"/>
</dbReference>
<evidence type="ECO:0000313" key="3">
    <source>
        <dbReference type="EMBL" id="NER61571.1"/>
    </source>
</evidence>
<proteinExistence type="predicted"/>
<name>A0A6M0CVL7_9PSED</name>
<reference evidence="3 4" key="1">
    <citation type="submission" date="2020-02" db="EMBL/GenBank/DDBJ databases">
        <title>Broccoli isolated Pseudomonas sp.</title>
        <authorList>
            <person name="Fujikawa T."/>
            <person name="Sawada H."/>
        </authorList>
    </citation>
    <scope>NUCLEOTIDE SEQUENCE [LARGE SCALE GENOMIC DNA]</scope>
    <source>
        <strain evidence="3 4">MAFF212428</strain>
    </source>
</reference>
<keyword evidence="2" id="KW-0732">Signal</keyword>
<feature type="region of interest" description="Disordered" evidence="1">
    <location>
        <begin position="321"/>
        <end position="340"/>
    </location>
</feature>
<gene>
    <name evidence="3" type="ORF">G3435_19685</name>
</gene>
<dbReference type="AlphaFoldDB" id="A0A6M0CVL7"/>
<dbReference type="EMBL" id="JAAHBV010000472">
    <property type="protein sequence ID" value="NER61571.1"/>
    <property type="molecule type" value="Genomic_DNA"/>
</dbReference>
<feature type="non-terminal residue" evidence="3">
    <location>
        <position position="340"/>
    </location>
</feature>